<dbReference type="KEGG" id="gmw:113509679"/>
<evidence type="ECO:0000256" key="1">
    <source>
        <dbReference type="ARBA" id="ARBA00022729"/>
    </source>
</evidence>
<dbReference type="PANTHER" id="PTHR22702:SF1">
    <property type="entry name" value="PROTEASE-ASSOCIATED DOMAIN-CONTAINING PROTEIN 1"/>
    <property type="match status" value="1"/>
</dbReference>
<organism evidence="5 6">
    <name type="scientific">Galleria mellonella</name>
    <name type="common">Greater wax moth</name>
    <dbReference type="NCBI Taxonomy" id="7137"/>
    <lineage>
        <taxon>Eukaryota</taxon>
        <taxon>Metazoa</taxon>
        <taxon>Ecdysozoa</taxon>
        <taxon>Arthropoda</taxon>
        <taxon>Hexapoda</taxon>
        <taxon>Insecta</taxon>
        <taxon>Pterygota</taxon>
        <taxon>Neoptera</taxon>
        <taxon>Endopterygota</taxon>
        <taxon>Lepidoptera</taxon>
        <taxon>Glossata</taxon>
        <taxon>Ditrysia</taxon>
        <taxon>Pyraloidea</taxon>
        <taxon>Pyralidae</taxon>
        <taxon>Galleriinae</taxon>
        <taxon>Galleria</taxon>
    </lineage>
</organism>
<sequence>MKLIIYKSSKNTASLVPLYFSLILIIFAAVVSPGANDLHFSDGSSTADAIAGDVFFEILDPPELRYSYRIRPAKDFGAPFNGSLQFERARLVPTVPLDSCSDIINHEDIVGHIALSERGECSFVFKTAKAQQAGARAMIITESVDKWDESLDHLIEMVDDKMELDVNIPAAFLLGRSGATILRTLRRLRKSYAIVNLPINMTHVPISRMNQPPWIAW</sequence>
<name>A0A6J1WFU1_GALME</name>
<dbReference type="RefSeq" id="XP_026748874.2">
    <property type="nucleotide sequence ID" value="XM_026893073.2"/>
</dbReference>
<evidence type="ECO:0000256" key="2">
    <source>
        <dbReference type="ARBA" id="ARBA00023180"/>
    </source>
</evidence>
<dbReference type="Proteomes" id="UP001652740">
    <property type="component" value="Unplaced"/>
</dbReference>
<accession>A0A6J1WFU1</accession>
<gene>
    <name evidence="6" type="primary">LOC113509679</name>
</gene>
<feature type="domain" description="PA" evidence="4">
    <location>
        <begin position="89"/>
        <end position="180"/>
    </location>
</feature>
<dbReference type="InterPro" id="IPR003137">
    <property type="entry name" value="PA_domain"/>
</dbReference>
<reference evidence="6" key="1">
    <citation type="submission" date="2025-08" db="UniProtKB">
        <authorList>
            <consortium name="RefSeq"/>
        </authorList>
    </citation>
    <scope>IDENTIFICATION</scope>
    <source>
        <tissue evidence="6">Whole larvae</tissue>
    </source>
</reference>
<keyword evidence="3" id="KW-1133">Transmembrane helix</keyword>
<evidence type="ECO:0000259" key="4">
    <source>
        <dbReference type="Pfam" id="PF02225"/>
    </source>
</evidence>
<dbReference type="Gene3D" id="3.50.30.30">
    <property type="match status" value="1"/>
</dbReference>
<keyword evidence="3" id="KW-0472">Membrane</keyword>
<dbReference type="InParanoid" id="A0A6J1WFU1"/>
<dbReference type="Pfam" id="PF02225">
    <property type="entry name" value="PA"/>
    <property type="match status" value="1"/>
</dbReference>
<evidence type="ECO:0000256" key="3">
    <source>
        <dbReference type="SAM" id="Phobius"/>
    </source>
</evidence>
<protein>
    <submittedName>
        <fullName evidence="6">PRADC1-like protein</fullName>
    </submittedName>
</protein>
<keyword evidence="2" id="KW-0325">Glycoprotein</keyword>
<dbReference type="InterPro" id="IPR046450">
    <property type="entry name" value="PA_dom_sf"/>
</dbReference>
<keyword evidence="3" id="KW-0812">Transmembrane</keyword>
<dbReference type="SUPFAM" id="SSF52025">
    <property type="entry name" value="PA domain"/>
    <property type="match status" value="1"/>
</dbReference>
<evidence type="ECO:0000313" key="5">
    <source>
        <dbReference type="Proteomes" id="UP001652740"/>
    </source>
</evidence>
<feature type="transmembrane region" description="Helical" evidence="3">
    <location>
        <begin position="12"/>
        <end position="31"/>
    </location>
</feature>
<keyword evidence="5" id="KW-1185">Reference proteome</keyword>
<dbReference type="AlphaFoldDB" id="A0A6J1WFU1"/>
<evidence type="ECO:0000313" key="6">
    <source>
        <dbReference type="RefSeq" id="XP_026748874.2"/>
    </source>
</evidence>
<keyword evidence="1" id="KW-0732">Signal</keyword>
<proteinExistence type="predicted"/>
<dbReference type="FunCoup" id="A0A6J1WFU1">
    <property type="interactions" value="55"/>
</dbReference>
<dbReference type="PANTHER" id="PTHR22702">
    <property type="entry name" value="PROTEASE-ASSOCIATED DOMAIN-CONTAINING PROTEIN"/>
    <property type="match status" value="1"/>
</dbReference>
<dbReference type="GeneID" id="113509679"/>